<dbReference type="SUPFAM" id="SSF55874">
    <property type="entry name" value="ATPase domain of HSP90 chaperone/DNA topoisomerase II/histidine kinase"/>
    <property type="match status" value="1"/>
</dbReference>
<protein>
    <submittedName>
        <fullName evidence="3">Anti-sigma regulatory factor (Ser/Thr protein kinase)</fullName>
    </submittedName>
</protein>
<keyword evidence="1" id="KW-0723">Serine/threonine-protein kinase</keyword>
<dbReference type="RefSeq" id="WP_147256143.1">
    <property type="nucleotide sequence ID" value="NZ_VIWU01000001.1"/>
</dbReference>
<evidence type="ECO:0000313" key="3">
    <source>
        <dbReference type="EMBL" id="TWF76866.1"/>
    </source>
</evidence>
<dbReference type="PANTHER" id="PTHR35526:SF3">
    <property type="entry name" value="ANTI-SIGMA-F FACTOR RSBW"/>
    <property type="match status" value="1"/>
</dbReference>
<keyword evidence="1" id="KW-0418">Kinase</keyword>
<dbReference type="Proteomes" id="UP000321261">
    <property type="component" value="Unassembled WGS sequence"/>
</dbReference>
<accession>A0A561SPU0</accession>
<keyword evidence="1" id="KW-0808">Transferase</keyword>
<reference evidence="3 4" key="1">
    <citation type="submission" date="2019-06" db="EMBL/GenBank/DDBJ databases">
        <title>Sequencing the genomes of 1000 actinobacteria strains.</title>
        <authorList>
            <person name="Klenk H.-P."/>
        </authorList>
    </citation>
    <scope>NUCLEOTIDE SEQUENCE [LARGE SCALE GENOMIC DNA]</scope>
    <source>
        <strain evidence="3 4">DSM 45671</strain>
    </source>
</reference>
<dbReference type="InterPro" id="IPR003594">
    <property type="entry name" value="HATPase_dom"/>
</dbReference>
<evidence type="ECO:0000313" key="4">
    <source>
        <dbReference type="Proteomes" id="UP000321261"/>
    </source>
</evidence>
<feature type="domain" description="Histidine kinase/HSP90-like ATPase" evidence="2">
    <location>
        <begin position="21"/>
        <end position="130"/>
    </location>
</feature>
<dbReference type="OrthoDB" id="5182724at2"/>
<gene>
    <name evidence="3" type="ORF">FHX44_112764</name>
</gene>
<evidence type="ECO:0000256" key="1">
    <source>
        <dbReference type="ARBA" id="ARBA00022527"/>
    </source>
</evidence>
<sequence length="137" mass="14663">MPALARGPGPLRLRLPALSLPQCLRDVRAQVASWAGRLGMPADAVDDIVLATHEALANIADHAYPDGDGDAELDAACEHGEIRVVVRDHGSWKAPRDPGWRGRGLVLIAGLAEHVDVQRLPAGTCIAMRWRLPEGST</sequence>
<comment type="caution">
    <text evidence="3">The sequence shown here is derived from an EMBL/GenBank/DDBJ whole genome shotgun (WGS) entry which is preliminary data.</text>
</comment>
<dbReference type="InterPro" id="IPR050267">
    <property type="entry name" value="Anti-sigma-factor_SerPK"/>
</dbReference>
<name>A0A561SPU0_9PSEU</name>
<evidence type="ECO:0000259" key="2">
    <source>
        <dbReference type="Pfam" id="PF13581"/>
    </source>
</evidence>
<dbReference type="Gene3D" id="3.30.565.10">
    <property type="entry name" value="Histidine kinase-like ATPase, C-terminal domain"/>
    <property type="match status" value="1"/>
</dbReference>
<dbReference type="Pfam" id="PF13581">
    <property type="entry name" value="HATPase_c_2"/>
    <property type="match status" value="1"/>
</dbReference>
<dbReference type="InterPro" id="IPR036890">
    <property type="entry name" value="HATPase_C_sf"/>
</dbReference>
<dbReference type="PANTHER" id="PTHR35526">
    <property type="entry name" value="ANTI-SIGMA-F FACTOR RSBW-RELATED"/>
    <property type="match status" value="1"/>
</dbReference>
<proteinExistence type="predicted"/>
<dbReference type="EMBL" id="VIWU01000001">
    <property type="protein sequence ID" value="TWF76866.1"/>
    <property type="molecule type" value="Genomic_DNA"/>
</dbReference>
<dbReference type="AlphaFoldDB" id="A0A561SPU0"/>
<organism evidence="3 4">
    <name type="scientific">Pseudonocardia hierapolitana</name>
    <dbReference type="NCBI Taxonomy" id="1128676"/>
    <lineage>
        <taxon>Bacteria</taxon>
        <taxon>Bacillati</taxon>
        <taxon>Actinomycetota</taxon>
        <taxon>Actinomycetes</taxon>
        <taxon>Pseudonocardiales</taxon>
        <taxon>Pseudonocardiaceae</taxon>
        <taxon>Pseudonocardia</taxon>
    </lineage>
</organism>
<keyword evidence="4" id="KW-1185">Reference proteome</keyword>
<dbReference type="GO" id="GO:0004674">
    <property type="term" value="F:protein serine/threonine kinase activity"/>
    <property type="evidence" value="ECO:0007669"/>
    <property type="project" value="UniProtKB-KW"/>
</dbReference>
<dbReference type="CDD" id="cd16936">
    <property type="entry name" value="HATPase_RsbW-like"/>
    <property type="match status" value="1"/>
</dbReference>